<keyword evidence="8" id="KW-1185">Reference proteome</keyword>
<feature type="transmembrane region" description="Helical" evidence="6">
    <location>
        <begin position="53"/>
        <end position="74"/>
    </location>
</feature>
<evidence type="ECO:0000256" key="6">
    <source>
        <dbReference type="SAM" id="Phobius"/>
    </source>
</evidence>
<keyword evidence="4 6" id="KW-1133">Transmembrane helix</keyword>
<keyword evidence="3 6" id="KW-0812">Transmembrane</keyword>
<feature type="transmembrane region" description="Helical" evidence="6">
    <location>
        <begin position="221"/>
        <end position="243"/>
    </location>
</feature>
<feature type="transmembrane region" description="Helical" evidence="6">
    <location>
        <begin position="94"/>
        <end position="120"/>
    </location>
</feature>
<evidence type="ECO:0000256" key="2">
    <source>
        <dbReference type="ARBA" id="ARBA00022475"/>
    </source>
</evidence>
<evidence type="ECO:0000256" key="4">
    <source>
        <dbReference type="ARBA" id="ARBA00022989"/>
    </source>
</evidence>
<proteinExistence type="predicted"/>
<dbReference type="Proteomes" id="UP000009005">
    <property type="component" value="Chromosome"/>
</dbReference>
<gene>
    <name evidence="7" type="ordered locus">WEN_02655</name>
</gene>
<dbReference type="PANTHER" id="PTHR37693:SF1">
    <property type="entry name" value="INTEGRAL MEMBRANE PROTEIN"/>
    <property type="match status" value="1"/>
</dbReference>
<dbReference type="KEGG" id="mwe:WEN_02655"/>
<reference evidence="7 8" key="1">
    <citation type="journal article" date="2012" name="J. Bacteriol.">
        <title>Complete genome sequence of Mycoplasma wenyonii strain Massachusetts.</title>
        <authorList>
            <person name="Dos Santos A.P."/>
            <person name="Guimaraes A.M."/>
            <person name="do Nascimento N.C."/>
            <person name="Sanmiguel P.J."/>
            <person name="Messick J.B."/>
        </authorList>
    </citation>
    <scope>NUCLEOTIDE SEQUENCE [LARGE SCALE GENOMIC DNA]</scope>
    <source>
        <strain evidence="7 8">Massachusetts</strain>
    </source>
</reference>
<evidence type="ECO:0000256" key="1">
    <source>
        <dbReference type="ARBA" id="ARBA00004651"/>
    </source>
</evidence>
<dbReference type="PANTHER" id="PTHR37693">
    <property type="entry name" value="PHOSPHATIDYLGLYCEROL LYSYLTRANSFERASE"/>
    <property type="match status" value="1"/>
</dbReference>
<dbReference type="RefSeq" id="WP_014850025.1">
    <property type="nucleotide sequence ID" value="NC_018149.1"/>
</dbReference>
<feature type="transmembrane region" description="Helical" evidence="6">
    <location>
        <begin position="300"/>
        <end position="323"/>
    </location>
</feature>
<protein>
    <submittedName>
        <fullName evidence="7">Putative integral membrane protein</fullName>
    </submittedName>
</protein>
<keyword evidence="5 6" id="KW-0472">Membrane</keyword>
<organism evidence="7 8">
    <name type="scientific">Mycoplasma wenyonii (strain Massachusetts)</name>
    <name type="common">Eperythrozoon wenyonii</name>
    <dbReference type="NCBI Taxonomy" id="1197325"/>
    <lineage>
        <taxon>Bacteria</taxon>
        <taxon>Bacillati</taxon>
        <taxon>Mycoplasmatota</taxon>
        <taxon>Mollicutes</taxon>
        <taxon>Mycoplasmataceae</taxon>
        <taxon>Mycoplasma</taxon>
    </lineage>
</organism>
<dbReference type="OrthoDB" id="394179at2"/>
<dbReference type="STRING" id="1197325.WEN_02655"/>
<dbReference type="HOGENOM" id="CLU_629808_0_0_14"/>
<sequence>MFNHNILSLESLAPYSREGYYNPEQLHQSYLKTKTASLSSRVWKKLRQLNKKYFLNIWGVLFLVAVFLNLFYLQPLEWSKFSSTFQKSNSKGSFEAFVTVMVYGTIFFLINDVFLGKWAFSIYISRTRKLREKISKVEWLKLLSITFFIRSITPFSIGSEPYIIFWLRKRGISLRQASAIVSSLTVSWLLAQAIITWPSFITLQAQHNLVDPTKKELKYSWMVIAGLIVDIVSTLFVFTISYCKRVHYAFGLTRLKFNQIFKIKSSTALSKAELRHKYLDNKSFKKEFKRVFFNQTTIKILLLFTIQNILNYSLYALLAILILEGDQQNFQSFLNSFHIINVSTTSNNFLPTPGSEGTIQLTITKMNSLVGQGAAVAAQPAANNQNDAKEESLNKVIFLWRWFQKYKPFLCSVAFMTIYFLVFKCRLAFMNKKLKEVGPHRNISPELNAWYTVNDSLVLL</sequence>
<accession>I6YBE9</accession>
<dbReference type="InterPro" id="IPR022791">
    <property type="entry name" value="L-PG_synthase/AglD"/>
</dbReference>
<comment type="subcellular location">
    <subcellularLocation>
        <location evidence="1">Cell membrane</location>
        <topology evidence="1">Multi-pass membrane protein</topology>
    </subcellularLocation>
</comment>
<dbReference type="PATRIC" id="fig|1197325.3.peg.571"/>
<evidence type="ECO:0000256" key="5">
    <source>
        <dbReference type="ARBA" id="ARBA00023136"/>
    </source>
</evidence>
<evidence type="ECO:0000313" key="7">
    <source>
        <dbReference type="EMBL" id="AFN65316.1"/>
    </source>
</evidence>
<name>I6YBE9_MYCWM</name>
<dbReference type="EMBL" id="CP003703">
    <property type="protein sequence ID" value="AFN65316.1"/>
    <property type="molecule type" value="Genomic_DNA"/>
</dbReference>
<dbReference type="Pfam" id="PF03706">
    <property type="entry name" value="LPG_synthase_TM"/>
    <property type="match status" value="1"/>
</dbReference>
<keyword evidence="2" id="KW-1003">Cell membrane</keyword>
<evidence type="ECO:0000256" key="3">
    <source>
        <dbReference type="ARBA" id="ARBA00022692"/>
    </source>
</evidence>
<feature type="transmembrane region" description="Helical" evidence="6">
    <location>
        <begin position="406"/>
        <end position="423"/>
    </location>
</feature>
<feature type="transmembrane region" description="Helical" evidence="6">
    <location>
        <begin position="177"/>
        <end position="201"/>
    </location>
</feature>
<evidence type="ECO:0000313" key="8">
    <source>
        <dbReference type="Proteomes" id="UP000009005"/>
    </source>
</evidence>
<dbReference type="AlphaFoldDB" id="I6YBE9"/>
<dbReference type="GO" id="GO:0005886">
    <property type="term" value="C:plasma membrane"/>
    <property type="evidence" value="ECO:0007669"/>
    <property type="project" value="UniProtKB-SubCell"/>
</dbReference>